<sequence length="608" mass="62803">MIGTIAEIVAAHRSGRVRPAETVARCLSLIERQDDPAIFTTLADAGAIASALKQLEGADPANLPLYGVPFAVKDNIDVAGLPTTCACPEFAYDATRDAAAVARLRRAGAIVIGKTNLDQFATGLNGTRSPYGIPRNAMRADLVPGGSSSGSAVAVAAGLVPFALGTDTAGSGRVPAGLNNIVGLKPSLGLVSTRGVVPACRSLDCVSVFALTVADALAATRVMAAPDEADPFSRALPLAPAGSFPARAQVGVPRAQDRISFGDRLAEAAFRAAVGRMARLGATIVEIDMEPFFETARLLYEGPWVAERLAAVGGFLEARPQAFHPVVRSIIEQGRGLSAVDAFRGQYRLAELRVQAREALTGLDALMVPTMPTVFTVEQMQSEPVKFNSQLGVYTNFVNLLDMCALAVPSEIRPDGAPAGITLLAPAGRDAHLAALGGAFHADTGLSLGATGASLPAQPALAPRPAPGFFEVALFGAHLSGLPLNGEVIESGGVFVREARTTGDYRLYLLPEGRVRRPGLLRGRPGGGAAIACEIWALPAAAFGKLVAGIPGPLGVGTVHLDDGSDVKGFLMEAAAAEAARDITVFGGWRNFLADEAARRADSALASG</sequence>
<dbReference type="InterPro" id="IPR014085">
    <property type="entry name" value="Allophanate_hydrolase"/>
</dbReference>
<dbReference type="EMBL" id="JACICD010000016">
    <property type="protein sequence ID" value="MBB3773902.1"/>
    <property type="molecule type" value="Genomic_DNA"/>
</dbReference>
<dbReference type="InterPro" id="IPR053844">
    <property type="entry name" value="AH_C"/>
</dbReference>
<dbReference type="NCBIfam" id="NF006043">
    <property type="entry name" value="PRK08186.1"/>
    <property type="match status" value="1"/>
</dbReference>
<dbReference type="AlphaFoldDB" id="A0A839ZH66"/>
<organism evidence="3 4">
    <name type="scientific">Ancylobacter tetraedralis</name>
    <dbReference type="NCBI Taxonomy" id="217068"/>
    <lineage>
        <taxon>Bacteria</taxon>
        <taxon>Pseudomonadati</taxon>
        <taxon>Pseudomonadota</taxon>
        <taxon>Alphaproteobacteria</taxon>
        <taxon>Hyphomicrobiales</taxon>
        <taxon>Xanthobacteraceae</taxon>
        <taxon>Ancylobacter</taxon>
    </lineage>
</organism>
<dbReference type="Gene3D" id="1.20.58.1700">
    <property type="match status" value="1"/>
</dbReference>
<dbReference type="GO" id="GO:0004039">
    <property type="term" value="F:allophanate hydrolase activity"/>
    <property type="evidence" value="ECO:0007669"/>
    <property type="project" value="UniProtKB-EC"/>
</dbReference>
<dbReference type="PANTHER" id="PTHR11895">
    <property type="entry name" value="TRANSAMIDASE"/>
    <property type="match status" value="1"/>
</dbReference>
<dbReference type="NCBIfam" id="TIGR02713">
    <property type="entry name" value="allophanate_hyd"/>
    <property type="match status" value="1"/>
</dbReference>
<dbReference type="Pfam" id="PF21986">
    <property type="entry name" value="AH_C"/>
    <property type="match status" value="1"/>
</dbReference>
<gene>
    <name evidence="3" type="ORF">FHS55_004547</name>
</gene>
<dbReference type="Pfam" id="PF01425">
    <property type="entry name" value="Amidase"/>
    <property type="match status" value="1"/>
</dbReference>
<keyword evidence="3" id="KW-0378">Hydrolase</keyword>
<dbReference type="Proteomes" id="UP000533469">
    <property type="component" value="Unassembled WGS sequence"/>
</dbReference>
<dbReference type="RefSeq" id="WP_183192093.1">
    <property type="nucleotide sequence ID" value="NZ_JACICD010000016.1"/>
</dbReference>
<feature type="domain" description="Amidase" evidence="1">
    <location>
        <begin position="37"/>
        <end position="433"/>
    </location>
</feature>
<reference evidence="3 4" key="1">
    <citation type="submission" date="2020-08" db="EMBL/GenBank/DDBJ databases">
        <title>Genomic Encyclopedia of Type Strains, Phase IV (KMG-IV): sequencing the most valuable type-strain genomes for metagenomic binning, comparative biology and taxonomic classification.</title>
        <authorList>
            <person name="Goeker M."/>
        </authorList>
    </citation>
    <scope>NUCLEOTIDE SEQUENCE [LARGE SCALE GENOMIC DNA]</scope>
    <source>
        <strain evidence="3 4">DSM 5895</strain>
    </source>
</reference>
<dbReference type="Gene3D" id="3.10.490.10">
    <property type="entry name" value="Gamma-glutamyl cyclotransferase-like"/>
    <property type="match status" value="1"/>
</dbReference>
<dbReference type="EC" id="3.5.1.54" evidence="3"/>
<protein>
    <submittedName>
        <fullName evidence="3">Allophanate hydrolase</fullName>
        <ecNumber evidence="3">3.5.1.54</ecNumber>
    </submittedName>
</protein>
<evidence type="ECO:0000259" key="1">
    <source>
        <dbReference type="Pfam" id="PF01425"/>
    </source>
</evidence>
<proteinExistence type="predicted"/>
<accession>A0A839ZH66</accession>
<dbReference type="Gene3D" id="3.90.1300.10">
    <property type="entry name" value="Amidase signature (AS) domain"/>
    <property type="match status" value="1"/>
</dbReference>
<name>A0A839ZH66_9HYPH</name>
<evidence type="ECO:0000259" key="2">
    <source>
        <dbReference type="Pfam" id="PF21986"/>
    </source>
</evidence>
<dbReference type="InterPro" id="IPR000120">
    <property type="entry name" value="Amidase"/>
</dbReference>
<evidence type="ECO:0000313" key="4">
    <source>
        <dbReference type="Proteomes" id="UP000533469"/>
    </source>
</evidence>
<feature type="domain" description="Allophanate hydrolase C-terminal" evidence="2">
    <location>
        <begin position="471"/>
        <end position="594"/>
    </location>
</feature>
<evidence type="ECO:0000313" key="3">
    <source>
        <dbReference type="EMBL" id="MBB3773902.1"/>
    </source>
</evidence>
<dbReference type="SUPFAM" id="SSF75304">
    <property type="entry name" value="Amidase signature (AS) enzymes"/>
    <property type="match status" value="1"/>
</dbReference>
<dbReference type="InterPro" id="IPR036928">
    <property type="entry name" value="AS_sf"/>
</dbReference>
<dbReference type="InterPro" id="IPR023631">
    <property type="entry name" value="Amidase_dom"/>
</dbReference>
<comment type="caution">
    <text evidence="3">The sequence shown here is derived from an EMBL/GenBank/DDBJ whole genome shotgun (WGS) entry which is preliminary data.</text>
</comment>
<keyword evidence="4" id="KW-1185">Reference proteome</keyword>
<dbReference type="PANTHER" id="PTHR11895:SF169">
    <property type="entry name" value="GLUTAMYL-TRNA(GLN) AMIDOTRANSFERASE"/>
    <property type="match status" value="1"/>
</dbReference>